<dbReference type="Proteomes" id="UP001054945">
    <property type="component" value="Unassembled WGS sequence"/>
</dbReference>
<keyword evidence="2" id="KW-1185">Reference proteome</keyword>
<reference evidence="1 2" key="1">
    <citation type="submission" date="2021-06" db="EMBL/GenBank/DDBJ databases">
        <title>Caerostris extrusa draft genome.</title>
        <authorList>
            <person name="Kono N."/>
            <person name="Arakawa K."/>
        </authorList>
    </citation>
    <scope>NUCLEOTIDE SEQUENCE [LARGE SCALE GENOMIC DNA]</scope>
</reference>
<accession>A0AAV4Q559</accession>
<organism evidence="1 2">
    <name type="scientific">Caerostris extrusa</name>
    <name type="common">Bark spider</name>
    <name type="synonym">Caerostris bankana</name>
    <dbReference type="NCBI Taxonomy" id="172846"/>
    <lineage>
        <taxon>Eukaryota</taxon>
        <taxon>Metazoa</taxon>
        <taxon>Ecdysozoa</taxon>
        <taxon>Arthropoda</taxon>
        <taxon>Chelicerata</taxon>
        <taxon>Arachnida</taxon>
        <taxon>Araneae</taxon>
        <taxon>Araneomorphae</taxon>
        <taxon>Entelegynae</taxon>
        <taxon>Araneoidea</taxon>
        <taxon>Araneidae</taxon>
        <taxon>Caerostris</taxon>
    </lineage>
</organism>
<comment type="caution">
    <text evidence="1">The sequence shown here is derived from an EMBL/GenBank/DDBJ whole genome shotgun (WGS) entry which is preliminary data.</text>
</comment>
<evidence type="ECO:0000313" key="2">
    <source>
        <dbReference type="Proteomes" id="UP001054945"/>
    </source>
</evidence>
<protein>
    <submittedName>
        <fullName evidence="1">Uncharacterized protein</fullName>
    </submittedName>
</protein>
<proteinExistence type="predicted"/>
<name>A0AAV4Q559_CAEEX</name>
<dbReference type="AlphaFoldDB" id="A0AAV4Q559"/>
<sequence>MPTHPHIHVRQRAIGRERRRKGGRQKRQRGWGGVVNGTFWEEAAAEASCDKVSADWLRKGCRTRAVRSVVEHECLLCRDGMQLNEIGGGEMREEEESKVSGMRFVEVTFGKVMLIRNNDRFPLAHPR</sequence>
<dbReference type="EMBL" id="BPLR01005547">
    <property type="protein sequence ID" value="GIY03155.1"/>
    <property type="molecule type" value="Genomic_DNA"/>
</dbReference>
<evidence type="ECO:0000313" key="1">
    <source>
        <dbReference type="EMBL" id="GIY03155.1"/>
    </source>
</evidence>
<gene>
    <name evidence="1" type="ORF">CEXT_605241</name>
</gene>